<evidence type="ECO:0000313" key="2">
    <source>
        <dbReference type="Proteomes" id="UP001055072"/>
    </source>
</evidence>
<comment type="caution">
    <text evidence="1">The sequence shown here is derived from an EMBL/GenBank/DDBJ whole genome shotgun (WGS) entry which is preliminary data.</text>
</comment>
<protein>
    <submittedName>
        <fullName evidence="1">PUA-like domain-containing protein</fullName>
    </submittedName>
</protein>
<sequence>MASKKSQKMKDEEYVCHPIICSFCQTSECSPALNFGPVPRIKVGKWWAYRKDCSADRVHPPFIAGIYGRKDDGARSIVLSGGSEFADEDNGETFEYVGSGGRAPGIRFGSQTEDQSWDNNSNAALRRSAQLNRPVRVIRGAGDSQYTPYHGYRYDGLYLVTRPRREAGPNGFKICKFTFTRMPNQDPLPTDRGPRDVSDIAARRRQYLQTVPRQKAGSSKKRQTTASSRGASSSGDDEDEDNSESLFTAREDVEEALWPVLPQLAEFSRSGNSSAEKKARRPLLLEIGRHIKAVIEEKRDQDPDWWRTQLWEFVVKATPRKKHSFTIKQYEELYEKFESQQQQQAQSRSYSPSAVASSSRLVDVNVKHEPGDPADYMLVDVKHESESES</sequence>
<reference evidence="1" key="1">
    <citation type="journal article" date="2021" name="Environ. Microbiol.">
        <title>Gene family expansions and transcriptome signatures uncover fungal adaptations to wood decay.</title>
        <authorList>
            <person name="Hage H."/>
            <person name="Miyauchi S."/>
            <person name="Viragh M."/>
            <person name="Drula E."/>
            <person name="Min B."/>
            <person name="Chaduli D."/>
            <person name="Navarro D."/>
            <person name="Favel A."/>
            <person name="Norest M."/>
            <person name="Lesage-Meessen L."/>
            <person name="Balint B."/>
            <person name="Merenyi Z."/>
            <person name="de Eugenio L."/>
            <person name="Morin E."/>
            <person name="Martinez A.T."/>
            <person name="Baldrian P."/>
            <person name="Stursova M."/>
            <person name="Martinez M.J."/>
            <person name="Novotny C."/>
            <person name="Magnuson J.K."/>
            <person name="Spatafora J.W."/>
            <person name="Maurice S."/>
            <person name="Pangilinan J."/>
            <person name="Andreopoulos W."/>
            <person name="LaButti K."/>
            <person name="Hundley H."/>
            <person name="Na H."/>
            <person name="Kuo A."/>
            <person name="Barry K."/>
            <person name="Lipzen A."/>
            <person name="Henrissat B."/>
            <person name="Riley R."/>
            <person name="Ahrendt S."/>
            <person name="Nagy L.G."/>
            <person name="Grigoriev I.V."/>
            <person name="Martin F."/>
            <person name="Rosso M.N."/>
        </authorList>
    </citation>
    <scope>NUCLEOTIDE SEQUENCE</scope>
    <source>
        <strain evidence="1">CBS 384.51</strain>
    </source>
</reference>
<organism evidence="1 2">
    <name type="scientific">Irpex rosettiformis</name>
    <dbReference type="NCBI Taxonomy" id="378272"/>
    <lineage>
        <taxon>Eukaryota</taxon>
        <taxon>Fungi</taxon>
        <taxon>Dikarya</taxon>
        <taxon>Basidiomycota</taxon>
        <taxon>Agaricomycotina</taxon>
        <taxon>Agaricomycetes</taxon>
        <taxon>Polyporales</taxon>
        <taxon>Irpicaceae</taxon>
        <taxon>Irpex</taxon>
    </lineage>
</organism>
<keyword evidence="2" id="KW-1185">Reference proteome</keyword>
<dbReference type="EMBL" id="MU274921">
    <property type="protein sequence ID" value="KAI0086801.1"/>
    <property type="molecule type" value="Genomic_DNA"/>
</dbReference>
<proteinExistence type="predicted"/>
<gene>
    <name evidence="1" type="ORF">BDY19DRAFT_958794</name>
</gene>
<name>A0ACB8TXX5_9APHY</name>
<evidence type="ECO:0000313" key="1">
    <source>
        <dbReference type="EMBL" id="KAI0086801.1"/>
    </source>
</evidence>
<dbReference type="Proteomes" id="UP001055072">
    <property type="component" value="Unassembled WGS sequence"/>
</dbReference>
<accession>A0ACB8TXX5</accession>